<dbReference type="HAMAP" id="MF_00527">
    <property type="entry name" value="3MGH"/>
    <property type="match status" value="1"/>
</dbReference>
<keyword evidence="3 5" id="KW-0378">Hydrolase</keyword>
<evidence type="ECO:0000256" key="6">
    <source>
        <dbReference type="SAM" id="MobiDB-lite"/>
    </source>
</evidence>
<dbReference type="GO" id="GO:0003677">
    <property type="term" value="F:DNA binding"/>
    <property type="evidence" value="ECO:0007669"/>
    <property type="project" value="InterPro"/>
</dbReference>
<evidence type="ECO:0000256" key="4">
    <source>
        <dbReference type="ARBA" id="ARBA00023204"/>
    </source>
</evidence>
<dbReference type="InterPro" id="IPR003180">
    <property type="entry name" value="MPG"/>
</dbReference>
<dbReference type="PANTHER" id="PTHR10429:SF0">
    <property type="entry name" value="DNA-3-METHYLADENINE GLYCOSYLASE"/>
    <property type="match status" value="1"/>
</dbReference>
<proteinExistence type="inferred from homology"/>
<dbReference type="GO" id="GO:0006284">
    <property type="term" value="P:base-excision repair"/>
    <property type="evidence" value="ECO:0007669"/>
    <property type="project" value="InterPro"/>
</dbReference>
<reference evidence="7 8" key="1">
    <citation type="submission" date="2020-04" db="EMBL/GenBank/DDBJ databases">
        <title>MicrobeNet Type strains.</title>
        <authorList>
            <person name="Nicholson A.C."/>
        </authorList>
    </citation>
    <scope>NUCLEOTIDE SEQUENCE [LARGE SCALE GENOMIC DNA]</scope>
    <source>
        <strain evidence="7 8">JCM 3332</strain>
    </source>
</reference>
<comment type="caution">
    <text evidence="7">The sequence shown here is derived from an EMBL/GenBank/DDBJ whole genome shotgun (WGS) entry which is preliminary data.</text>
</comment>
<sequence length="281" mass="29977">MSSEARSTLGIAPTPRNAECPARPLRGHPQRHAGEPATGERRHQSSRRIRVAVSRQKCPRPAAAQSARTGCDNPRVSAEELAVDPLTAARRLLGATLWSGSVGAYLVEVEAYGGDPAGPWHDPAAHSGRGRTPRNAAMFGPPGRLYVYRSYGMHTCANIVSGPDGVASGVLLRSAEITAGHDLARARRPAARGADDLARGPGNLGSALGIHMADYGTDVFDPESVIRLELGPLADPSRITAGPRVGVSTEADRKWRLWLHDSRAVSTYRRSPRAPRIEESA</sequence>
<dbReference type="EC" id="3.2.2.-" evidence="5"/>
<evidence type="ECO:0000256" key="5">
    <source>
        <dbReference type="HAMAP-Rule" id="MF_00527"/>
    </source>
</evidence>
<dbReference type="SUPFAM" id="SSF50486">
    <property type="entry name" value="FMT C-terminal domain-like"/>
    <property type="match status" value="1"/>
</dbReference>
<dbReference type="EMBL" id="JAAXOT010000032">
    <property type="protein sequence ID" value="NKY60948.1"/>
    <property type="molecule type" value="Genomic_DNA"/>
</dbReference>
<feature type="compositionally biased region" description="Basic and acidic residues" evidence="6">
    <location>
        <begin position="32"/>
        <end position="43"/>
    </location>
</feature>
<keyword evidence="8" id="KW-1185">Reference proteome</keyword>
<dbReference type="InterPro" id="IPR011034">
    <property type="entry name" value="Formyl_transferase-like_C_sf"/>
</dbReference>
<keyword evidence="4 5" id="KW-0234">DNA repair</keyword>
<dbReference type="NCBIfam" id="TIGR00567">
    <property type="entry name" value="3mg"/>
    <property type="match status" value="1"/>
</dbReference>
<comment type="similarity">
    <text evidence="1 5">Belongs to the DNA glycosylase MPG family.</text>
</comment>
<dbReference type="Proteomes" id="UP000570678">
    <property type="component" value="Unassembled WGS sequence"/>
</dbReference>
<protein>
    <recommendedName>
        <fullName evidence="5">Putative 3-methyladenine DNA glycosylase</fullName>
        <ecNumber evidence="5">3.2.2.-</ecNumber>
    </recommendedName>
</protein>
<organism evidence="7 8">
    <name type="scientific">Nocardia flavorosea</name>
    <dbReference type="NCBI Taxonomy" id="53429"/>
    <lineage>
        <taxon>Bacteria</taxon>
        <taxon>Bacillati</taxon>
        <taxon>Actinomycetota</taxon>
        <taxon>Actinomycetes</taxon>
        <taxon>Mycobacteriales</taxon>
        <taxon>Nocardiaceae</taxon>
        <taxon>Nocardia</taxon>
    </lineage>
</organism>
<dbReference type="Gene3D" id="3.10.300.10">
    <property type="entry name" value="Methylpurine-DNA glycosylase (MPG)"/>
    <property type="match status" value="1"/>
</dbReference>
<dbReference type="CDD" id="cd00540">
    <property type="entry name" value="AAG"/>
    <property type="match status" value="1"/>
</dbReference>
<gene>
    <name evidence="7" type="ORF">HGA15_33400</name>
</gene>
<keyword evidence="2 5" id="KW-0227">DNA damage</keyword>
<evidence type="ECO:0000256" key="3">
    <source>
        <dbReference type="ARBA" id="ARBA00022801"/>
    </source>
</evidence>
<accession>A0A846YTV9</accession>
<dbReference type="GO" id="GO:0003905">
    <property type="term" value="F:alkylbase DNA N-glycosylase activity"/>
    <property type="evidence" value="ECO:0007669"/>
    <property type="project" value="InterPro"/>
</dbReference>
<keyword evidence="7" id="KW-0326">Glycosidase</keyword>
<dbReference type="AlphaFoldDB" id="A0A846YTV9"/>
<evidence type="ECO:0000256" key="1">
    <source>
        <dbReference type="ARBA" id="ARBA00009232"/>
    </source>
</evidence>
<dbReference type="NCBIfam" id="NF002003">
    <property type="entry name" value="PRK00802.1-3"/>
    <property type="match status" value="1"/>
</dbReference>
<dbReference type="PANTHER" id="PTHR10429">
    <property type="entry name" value="DNA-3-METHYLADENINE GLYCOSYLASE"/>
    <property type="match status" value="1"/>
</dbReference>
<evidence type="ECO:0000313" key="8">
    <source>
        <dbReference type="Proteomes" id="UP000570678"/>
    </source>
</evidence>
<evidence type="ECO:0000256" key="2">
    <source>
        <dbReference type="ARBA" id="ARBA00022763"/>
    </source>
</evidence>
<feature type="region of interest" description="Disordered" evidence="6">
    <location>
        <begin position="1"/>
        <end position="71"/>
    </location>
</feature>
<dbReference type="InterPro" id="IPR036995">
    <property type="entry name" value="MPG_sf"/>
</dbReference>
<dbReference type="Pfam" id="PF02245">
    <property type="entry name" value="Pur_DNA_glyco"/>
    <property type="match status" value="1"/>
</dbReference>
<evidence type="ECO:0000313" key="7">
    <source>
        <dbReference type="EMBL" id="NKY60948.1"/>
    </source>
</evidence>
<name>A0A846YTV9_9NOCA</name>